<dbReference type="InterPro" id="IPR011335">
    <property type="entry name" value="Restrct_endonuc-II-like"/>
</dbReference>
<evidence type="ECO:0000313" key="2">
    <source>
        <dbReference type="EMBL" id="QHU31099.1"/>
    </source>
</evidence>
<sequence length="272" mass="33016">MLANVLNKNNEHTRDKNIIFYDEGHKYDILIDREHKYTSVTTFLHSHFPKFDSDKIIHNIMNGKNWNDQNKYWGKTKEEIKQMWNMNGSTVAQAGTDLHFRIECFMNNPDISFPYNHKDLLDYYELHKKEEAVIEPLEWEYFIHFVNEYPSMKPYRTEWIIYHEDKKLAGSIDMVYENEDGTLSIYDWKRSKEITRINKWNKYAITREICEIPDTNFWHYALQLNTYKMILEEKYNKVVRDLYLVRLHPDAEENNYELIQIPDLQAELKKII</sequence>
<dbReference type="InterPro" id="IPR038726">
    <property type="entry name" value="PDDEXK_AddAB-type"/>
</dbReference>
<name>A0A6C0LJK8_9ZZZZ</name>
<feature type="domain" description="PD-(D/E)XK endonuclease-like" evidence="1">
    <location>
        <begin position="126"/>
        <end position="247"/>
    </location>
</feature>
<dbReference type="SUPFAM" id="SSF52980">
    <property type="entry name" value="Restriction endonuclease-like"/>
    <property type="match status" value="1"/>
</dbReference>
<dbReference type="Gene3D" id="3.90.320.10">
    <property type="match status" value="1"/>
</dbReference>
<proteinExistence type="predicted"/>
<dbReference type="Pfam" id="PF12705">
    <property type="entry name" value="PDDEXK_1"/>
    <property type="match status" value="1"/>
</dbReference>
<accession>A0A6C0LJK8</accession>
<evidence type="ECO:0000259" key="1">
    <source>
        <dbReference type="Pfam" id="PF12705"/>
    </source>
</evidence>
<reference evidence="2" key="1">
    <citation type="journal article" date="2020" name="Nature">
        <title>Giant virus diversity and host interactions through global metagenomics.</title>
        <authorList>
            <person name="Schulz F."/>
            <person name="Roux S."/>
            <person name="Paez-Espino D."/>
            <person name="Jungbluth S."/>
            <person name="Walsh D.A."/>
            <person name="Denef V.J."/>
            <person name="McMahon K.D."/>
            <person name="Konstantinidis K.T."/>
            <person name="Eloe-Fadrosh E.A."/>
            <person name="Kyrpides N.C."/>
            <person name="Woyke T."/>
        </authorList>
    </citation>
    <scope>NUCLEOTIDE SEQUENCE</scope>
    <source>
        <strain evidence="2">GVMAG-M-3300027892-73</strain>
    </source>
</reference>
<dbReference type="EMBL" id="MN740523">
    <property type="protein sequence ID" value="QHU31099.1"/>
    <property type="molecule type" value="Genomic_DNA"/>
</dbReference>
<dbReference type="InterPro" id="IPR011604">
    <property type="entry name" value="PDDEXK-like_dom_sf"/>
</dbReference>
<dbReference type="AlphaFoldDB" id="A0A6C0LJK8"/>
<protein>
    <recommendedName>
        <fullName evidence="1">PD-(D/E)XK endonuclease-like domain-containing protein</fullName>
    </recommendedName>
</protein>
<organism evidence="2">
    <name type="scientific">viral metagenome</name>
    <dbReference type="NCBI Taxonomy" id="1070528"/>
    <lineage>
        <taxon>unclassified sequences</taxon>
        <taxon>metagenomes</taxon>
        <taxon>organismal metagenomes</taxon>
    </lineage>
</organism>